<proteinExistence type="predicted"/>
<feature type="domain" description="Histidine kinase" evidence="14">
    <location>
        <begin position="545"/>
        <end position="762"/>
    </location>
</feature>
<dbReference type="RefSeq" id="WP_170072971.1">
    <property type="nucleotide sequence ID" value="NZ_JABBCX010000017.1"/>
</dbReference>
<evidence type="ECO:0000313" key="19">
    <source>
        <dbReference type="EMBL" id="NMF50326.1"/>
    </source>
</evidence>
<keyword evidence="6 13" id="KW-0812">Transmembrane</keyword>
<dbReference type="InterPro" id="IPR000700">
    <property type="entry name" value="PAS-assoc_C"/>
</dbReference>
<dbReference type="SUPFAM" id="SSF52172">
    <property type="entry name" value="CheY-like"/>
    <property type="match status" value="1"/>
</dbReference>
<dbReference type="SMART" id="SM00448">
    <property type="entry name" value="REC"/>
    <property type="match status" value="1"/>
</dbReference>
<dbReference type="PROSITE" id="PS50113">
    <property type="entry name" value="PAC"/>
    <property type="match status" value="2"/>
</dbReference>
<evidence type="ECO:0000313" key="20">
    <source>
        <dbReference type="Proteomes" id="UP000519126"/>
    </source>
</evidence>
<dbReference type="NCBIfam" id="TIGR00229">
    <property type="entry name" value="sensory_box"/>
    <property type="match status" value="2"/>
</dbReference>
<dbReference type="GO" id="GO:0005886">
    <property type="term" value="C:plasma membrane"/>
    <property type="evidence" value="ECO:0007669"/>
    <property type="project" value="UniProtKB-SubCell"/>
</dbReference>
<feature type="domain" description="PAS" evidence="16">
    <location>
        <begin position="398"/>
        <end position="472"/>
    </location>
</feature>
<dbReference type="InterPro" id="IPR001610">
    <property type="entry name" value="PAC"/>
</dbReference>
<evidence type="ECO:0000256" key="10">
    <source>
        <dbReference type="ARBA" id="ARBA00023012"/>
    </source>
</evidence>
<dbReference type="InterPro" id="IPR003594">
    <property type="entry name" value="HATPase_dom"/>
</dbReference>
<dbReference type="SMART" id="SM00388">
    <property type="entry name" value="HisKA"/>
    <property type="match status" value="1"/>
</dbReference>
<feature type="transmembrane region" description="Helical" evidence="13">
    <location>
        <begin position="23"/>
        <end position="45"/>
    </location>
</feature>
<dbReference type="Proteomes" id="UP000519126">
    <property type="component" value="Unassembled WGS sequence"/>
</dbReference>
<feature type="transmembrane region" description="Helical" evidence="13">
    <location>
        <begin position="93"/>
        <end position="114"/>
    </location>
</feature>
<evidence type="ECO:0000256" key="3">
    <source>
        <dbReference type="ARBA" id="ARBA00012438"/>
    </source>
</evidence>
<dbReference type="PROSITE" id="PS50924">
    <property type="entry name" value="MHYT"/>
    <property type="match status" value="1"/>
</dbReference>
<comment type="caution">
    <text evidence="19">The sequence shown here is derived from an EMBL/GenBank/DDBJ whole genome shotgun (WGS) entry which is preliminary data.</text>
</comment>
<dbReference type="InterPro" id="IPR035965">
    <property type="entry name" value="PAS-like_dom_sf"/>
</dbReference>
<reference evidence="19 20" key="1">
    <citation type="submission" date="2020-04" db="EMBL/GenBank/DDBJ databases">
        <title>Genome Sequencing and Assembley of Pseudoalteromonas artica.</title>
        <authorList>
            <person name="Akerly B."/>
            <person name="Cook G."/>
        </authorList>
    </citation>
    <scope>NUCLEOTIDE SEQUENCE [LARGE SCALE GENOMIC DNA]</scope>
    <source>
        <strain evidence="19 20">NEC-BIFX-0059</strain>
    </source>
</reference>
<keyword evidence="4" id="KW-1003">Cell membrane</keyword>
<dbReference type="Gene3D" id="1.10.287.130">
    <property type="match status" value="1"/>
</dbReference>
<evidence type="ECO:0000256" key="8">
    <source>
        <dbReference type="ARBA" id="ARBA00022840"/>
    </source>
</evidence>
<dbReference type="Pfam" id="PF00989">
    <property type="entry name" value="PAS"/>
    <property type="match status" value="1"/>
</dbReference>
<feature type="transmembrane region" description="Helical" evidence="13">
    <location>
        <begin position="228"/>
        <end position="253"/>
    </location>
</feature>
<dbReference type="SMART" id="SM00091">
    <property type="entry name" value="PAS"/>
    <property type="match status" value="2"/>
</dbReference>
<dbReference type="SUPFAM" id="SSF47384">
    <property type="entry name" value="Homodimeric domain of signal transducing histidine kinase"/>
    <property type="match status" value="1"/>
</dbReference>
<feature type="domain" description="PAC" evidence="17">
    <location>
        <begin position="346"/>
        <end position="397"/>
    </location>
</feature>
<dbReference type="CDD" id="cd00082">
    <property type="entry name" value="HisKA"/>
    <property type="match status" value="1"/>
</dbReference>
<dbReference type="Pfam" id="PF02518">
    <property type="entry name" value="HATPase_c"/>
    <property type="match status" value="1"/>
</dbReference>
<feature type="domain" description="PAS" evidence="16">
    <location>
        <begin position="269"/>
        <end position="321"/>
    </location>
</feature>
<feature type="transmembrane region" description="Helical" evidence="13">
    <location>
        <begin position="57"/>
        <end position="81"/>
    </location>
</feature>
<dbReference type="InterPro" id="IPR036890">
    <property type="entry name" value="HATPase_C_sf"/>
</dbReference>
<feature type="transmembrane region" description="Helical" evidence="13">
    <location>
        <begin position="121"/>
        <end position="143"/>
    </location>
</feature>
<evidence type="ECO:0000256" key="9">
    <source>
        <dbReference type="ARBA" id="ARBA00022989"/>
    </source>
</evidence>
<dbReference type="CDD" id="cd16922">
    <property type="entry name" value="HATPase_EvgS-ArcB-TorS-like"/>
    <property type="match status" value="1"/>
</dbReference>
<dbReference type="InterPro" id="IPR005330">
    <property type="entry name" value="MHYT_dom"/>
</dbReference>
<evidence type="ECO:0000256" key="12">
    <source>
        <dbReference type="PROSITE-ProRule" id="PRU00169"/>
    </source>
</evidence>
<keyword evidence="8" id="KW-0067">ATP-binding</keyword>
<dbReference type="CDD" id="cd17546">
    <property type="entry name" value="REC_hyHK_CKI1_RcsC-like"/>
    <property type="match status" value="1"/>
</dbReference>
<feature type="domain" description="MHYT" evidence="18">
    <location>
        <begin position="20"/>
        <end position="216"/>
    </location>
</feature>
<keyword evidence="11 13" id="KW-0472">Membrane</keyword>
<dbReference type="SUPFAM" id="SSF55785">
    <property type="entry name" value="PYP-like sensor domain (PAS domain)"/>
    <property type="match status" value="2"/>
</dbReference>
<dbReference type="SMART" id="SM00387">
    <property type="entry name" value="HATPase_c"/>
    <property type="match status" value="1"/>
</dbReference>
<feature type="transmembrane region" description="Helical" evidence="13">
    <location>
        <begin position="188"/>
        <end position="208"/>
    </location>
</feature>
<dbReference type="PROSITE" id="PS50109">
    <property type="entry name" value="HIS_KIN"/>
    <property type="match status" value="1"/>
</dbReference>
<dbReference type="AlphaFoldDB" id="A0A7X9YHY3"/>
<comment type="catalytic activity">
    <reaction evidence="1">
        <text>ATP + protein L-histidine = ADP + protein N-phospho-L-histidine.</text>
        <dbReference type="EC" id="2.7.13.3"/>
    </reaction>
</comment>
<keyword evidence="5 12" id="KW-0597">Phosphoprotein</keyword>
<evidence type="ECO:0000259" key="15">
    <source>
        <dbReference type="PROSITE" id="PS50110"/>
    </source>
</evidence>
<accession>A0A7X9YHY3</accession>
<dbReference type="EMBL" id="JABBCX010000017">
    <property type="protein sequence ID" value="NMF50326.1"/>
    <property type="molecule type" value="Genomic_DNA"/>
</dbReference>
<evidence type="ECO:0000256" key="13">
    <source>
        <dbReference type="PROSITE-ProRule" id="PRU00244"/>
    </source>
</evidence>
<dbReference type="InterPro" id="IPR036097">
    <property type="entry name" value="HisK_dim/P_sf"/>
</dbReference>
<dbReference type="InterPro" id="IPR005467">
    <property type="entry name" value="His_kinase_dom"/>
</dbReference>
<dbReference type="InterPro" id="IPR003661">
    <property type="entry name" value="HisK_dim/P_dom"/>
</dbReference>
<dbReference type="InterPro" id="IPR004358">
    <property type="entry name" value="Sig_transdc_His_kin-like_C"/>
</dbReference>
<name>A0A7X9YHY3_9GAMM</name>
<dbReference type="PANTHER" id="PTHR45339">
    <property type="entry name" value="HYBRID SIGNAL TRANSDUCTION HISTIDINE KINASE J"/>
    <property type="match status" value="1"/>
</dbReference>
<feature type="domain" description="PAC" evidence="17">
    <location>
        <begin position="475"/>
        <end position="527"/>
    </location>
</feature>
<sequence length="1110" mass="123481">MLSAFFITDQDPSLILNGVYDPLLVSMSVLIAIFAAFFTTKLIDLAKETKFPRYQRLANITAATVFSSGIWSMHFIGMLAFSLCTNISYDPTITLLSFIPALLACQYAVSMLVNSNGNFRVLSICSILLGAGIGTMHYSGMAAMELAPMLRYDPLTFGLSILVAVALSFIALYSRFNLDKFFPKLSHLQNRAISAIILGLAVAAMHYMGMASTRFVATSPLLYDDVNASAGLTFIAIAVATATVAITSVVAVLNGMVRYKMLLEEKSADESRLNAILGTAIDGIVTIDHTGIILSFNESASKIFGWHENEVQNHNIKMLMDDAIATHHDSYLLHAKNVDLGKVIGVNREIFAKHKNGHLFPIRLGVGEVNQPGQDPLYVGFITDLTEQRALQKSLEEKEQKYRSLMDNMPGVAFRCQFDDNWTMLFISPSINELTGYNPNEFTEHCIEFNDLILKSDQQPIVDAVTKAVEEKRQYSIEYRIRHRNGNILWLLDKGSIDFDTQGQAKWIDGVLVDITERKEYEVKLEQAKFKAEEAAYAKQSFMANMSHEIRTPMNSIIGFSDLLMDTPLDQEQQKHLVTVNNAARSLLRLLNEILDSAKLERGKLTIEPVHFNLKPVIDSIISTFWLEAKKKDLDLKLHIKESVSTTYYGDPDRLRQVLTNLIGNAIKFTEKGSVTVTVGMTQNQHLFFEVQDTGIGIAKDRIQAVFQPFEQADGTTTRRFGGTGLGTTISKQLVELMGGTINLVSELGRGTCFYFSLPLAIGDETKIDHFDGLHTQLPALRILVVDDIEQNTELLSLLLSRDQHAVTKASNGLEAIKVFEEQDFDVILMDIHMPLCDGIQATQKIRAIENQRQIKYTPIIALTASVLQQDKLTAKKAGMNGFANKPIDINQLNQEIAQVLGLGIAKEMVISQSDPKAQHIDFEKGLALWGSKCKQLTEITKFISDSNKRFEILFSDKLSNIKDADSLIHTLKGVAGNLGLITLMKLLADLEQKQSDTKVISILDDIKSELTVISQLLSSNTCDKPSSKSEGNSLDTLSIDEVKSLCEILYKDAQNAELNDELLAKLQRGAPSSFQNEVNDIAEAFDEFDFDKAHEILESLLEKLTNNEY</sequence>
<evidence type="ECO:0000259" key="14">
    <source>
        <dbReference type="PROSITE" id="PS50109"/>
    </source>
</evidence>
<dbReference type="GO" id="GO:0006355">
    <property type="term" value="P:regulation of DNA-templated transcription"/>
    <property type="evidence" value="ECO:0007669"/>
    <property type="project" value="InterPro"/>
</dbReference>
<evidence type="ECO:0000256" key="4">
    <source>
        <dbReference type="ARBA" id="ARBA00022475"/>
    </source>
</evidence>
<dbReference type="SUPFAM" id="SSF55874">
    <property type="entry name" value="ATPase domain of HSP90 chaperone/DNA topoisomerase II/histidine kinase"/>
    <property type="match status" value="1"/>
</dbReference>
<dbReference type="InterPro" id="IPR013767">
    <property type="entry name" value="PAS_fold"/>
</dbReference>
<dbReference type="Pfam" id="PF00072">
    <property type="entry name" value="Response_reg"/>
    <property type="match status" value="1"/>
</dbReference>
<dbReference type="CDD" id="cd00130">
    <property type="entry name" value="PAS"/>
    <property type="match status" value="2"/>
</dbReference>
<dbReference type="PROSITE" id="PS50112">
    <property type="entry name" value="PAS"/>
    <property type="match status" value="2"/>
</dbReference>
<organism evidence="19 20">
    <name type="scientific">Pseudoalteromonas arctica</name>
    <dbReference type="NCBI Taxonomy" id="394751"/>
    <lineage>
        <taxon>Bacteria</taxon>
        <taxon>Pseudomonadati</taxon>
        <taxon>Pseudomonadota</taxon>
        <taxon>Gammaproteobacteria</taxon>
        <taxon>Alteromonadales</taxon>
        <taxon>Pseudoalteromonadaceae</taxon>
        <taxon>Pseudoalteromonas</taxon>
    </lineage>
</organism>
<dbReference type="PRINTS" id="PR00344">
    <property type="entry name" value="BCTRLSENSOR"/>
</dbReference>
<evidence type="ECO:0000256" key="5">
    <source>
        <dbReference type="ARBA" id="ARBA00022553"/>
    </source>
</evidence>
<dbReference type="InterPro" id="IPR001789">
    <property type="entry name" value="Sig_transdc_resp-reg_receiver"/>
</dbReference>
<dbReference type="InterPro" id="IPR036641">
    <property type="entry name" value="HPT_dom_sf"/>
</dbReference>
<dbReference type="SMART" id="SM00086">
    <property type="entry name" value="PAC"/>
    <property type="match status" value="2"/>
</dbReference>
<dbReference type="PROSITE" id="PS50110">
    <property type="entry name" value="RESPONSE_REGULATORY"/>
    <property type="match status" value="1"/>
</dbReference>
<dbReference type="InterPro" id="IPR000014">
    <property type="entry name" value="PAS"/>
</dbReference>
<evidence type="ECO:0000259" key="18">
    <source>
        <dbReference type="PROSITE" id="PS50924"/>
    </source>
</evidence>
<dbReference type="Gene3D" id="3.40.50.2300">
    <property type="match status" value="1"/>
</dbReference>
<keyword evidence="10" id="KW-0902">Two-component regulatory system</keyword>
<dbReference type="GO" id="GO:0000155">
    <property type="term" value="F:phosphorelay sensor kinase activity"/>
    <property type="evidence" value="ECO:0007669"/>
    <property type="project" value="InterPro"/>
</dbReference>
<dbReference type="SUPFAM" id="SSF47226">
    <property type="entry name" value="Histidine-containing phosphotransfer domain, HPT domain"/>
    <property type="match status" value="1"/>
</dbReference>
<keyword evidence="9 13" id="KW-1133">Transmembrane helix</keyword>
<evidence type="ECO:0000259" key="17">
    <source>
        <dbReference type="PROSITE" id="PS50113"/>
    </source>
</evidence>
<dbReference type="Gene3D" id="3.30.450.20">
    <property type="entry name" value="PAS domain"/>
    <property type="match status" value="2"/>
</dbReference>
<feature type="transmembrane region" description="Helical" evidence="13">
    <location>
        <begin position="155"/>
        <end position="176"/>
    </location>
</feature>
<dbReference type="GO" id="GO:0005524">
    <property type="term" value="F:ATP binding"/>
    <property type="evidence" value="ECO:0007669"/>
    <property type="project" value="UniProtKB-KW"/>
</dbReference>
<evidence type="ECO:0000256" key="6">
    <source>
        <dbReference type="ARBA" id="ARBA00022692"/>
    </source>
</evidence>
<comment type="subcellular location">
    <subcellularLocation>
        <location evidence="2">Cell membrane</location>
        <topology evidence="2">Multi-pass membrane protein</topology>
    </subcellularLocation>
</comment>
<keyword evidence="7" id="KW-0547">Nucleotide-binding</keyword>
<dbReference type="PANTHER" id="PTHR45339:SF1">
    <property type="entry name" value="HYBRID SIGNAL TRANSDUCTION HISTIDINE KINASE J"/>
    <property type="match status" value="1"/>
</dbReference>
<dbReference type="EC" id="2.7.13.3" evidence="3"/>
<evidence type="ECO:0000256" key="11">
    <source>
        <dbReference type="ARBA" id="ARBA00023136"/>
    </source>
</evidence>
<feature type="domain" description="Response regulatory" evidence="15">
    <location>
        <begin position="782"/>
        <end position="901"/>
    </location>
</feature>
<evidence type="ECO:0000256" key="1">
    <source>
        <dbReference type="ARBA" id="ARBA00000085"/>
    </source>
</evidence>
<dbReference type="Gene3D" id="3.30.565.10">
    <property type="entry name" value="Histidine kinase-like ATPase, C-terminal domain"/>
    <property type="match status" value="1"/>
</dbReference>
<feature type="modified residue" description="4-aspartylphosphate" evidence="12">
    <location>
        <position position="831"/>
    </location>
</feature>
<evidence type="ECO:0000256" key="7">
    <source>
        <dbReference type="ARBA" id="ARBA00022741"/>
    </source>
</evidence>
<dbReference type="InterPro" id="IPR011006">
    <property type="entry name" value="CheY-like_superfamily"/>
</dbReference>
<dbReference type="Gene3D" id="1.20.120.160">
    <property type="entry name" value="HPT domain"/>
    <property type="match status" value="1"/>
</dbReference>
<dbReference type="Pfam" id="PF08447">
    <property type="entry name" value="PAS_3"/>
    <property type="match status" value="1"/>
</dbReference>
<protein>
    <recommendedName>
        <fullName evidence="3">histidine kinase</fullName>
        <ecNumber evidence="3">2.7.13.3</ecNumber>
    </recommendedName>
</protein>
<dbReference type="InterPro" id="IPR013655">
    <property type="entry name" value="PAS_fold_3"/>
</dbReference>
<dbReference type="FunFam" id="3.30.565.10:FF:000010">
    <property type="entry name" value="Sensor histidine kinase RcsC"/>
    <property type="match status" value="1"/>
</dbReference>
<dbReference type="Pfam" id="PF03707">
    <property type="entry name" value="MHYT"/>
    <property type="match status" value="2"/>
</dbReference>
<evidence type="ECO:0000259" key="16">
    <source>
        <dbReference type="PROSITE" id="PS50112"/>
    </source>
</evidence>
<gene>
    <name evidence="19" type="ORF">HHL01_19470</name>
</gene>
<dbReference type="Pfam" id="PF00512">
    <property type="entry name" value="HisKA"/>
    <property type="match status" value="1"/>
</dbReference>
<evidence type="ECO:0000256" key="2">
    <source>
        <dbReference type="ARBA" id="ARBA00004651"/>
    </source>
</evidence>